<name>A0ABU9EDA7_9BACT</name>
<evidence type="ECO:0000313" key="1">
    <source>
        <dbReference type="EMBL" id="MEK9502712.1"/>
    </source>
</evidence>
<proteinExistence type="predicted"/>
<gene>
    <name evidence="1" type="ORF">WI372_17080</name>
</gene>
<keyword evidence="2" id="KW-1185">Reference proteome</keyword>
<dbReference type="RefSeq" id="WP_405283605.1">
    <property type="nucleotide sequence ID" value="NZ_CP144380.1"/>
</dbReference>
<dbReference type="Proteomes" id="UP001484239">
    <property type="component" value="Unassembled WGS sequence"/>
</dbReference>
<reference evidence="1 2" key="1">
    <citation type="submission" date="2024-02" db="EMBL/GenBank/DDBJ databases">
        <title>A novel Gemmatimonadota bacterium.</title>
        <authorList>
            <person name="Du Z.-J."/>
            <person name="Ye Y.-Q."/>
        </authorList>
    </citation>
    <scope>NUCLEOTIDE SEQUENCE [LARGE SCALE GENOMIC DNA]</scope>
    <source>
        <strain evidence="1 2">DH-20</strain>
    </source>
</reference>
<dbReference type="EMBL" id="JBBHLI010000014">
    <property type="protein sequence ID" value="MEK9502712.1"/>
    <property type="molecule type" value="Genomic_DNA"/>
</dbReference>
<accession>A0ABU9EDA7</accession>
<evidence type="ECO:0000313" key="2">
    <source>
        <dbReference type="Proteomes" id="UP001484239"/>
    </source>
</evidence>
<comment type="caution">
    <text evidence="1">The sequence shown here is derived from an EMBL/GenBank/DDBJ whole genome shotgun (WGS) entry which is preliminary data.</text>
</comment>
<protein>
    <submittedName>
        <fullName evidence="1">Uncharacterized protein</fullName>
    </submittedName>
</protein>
<sequence>MKLIALSKPDQNRAAIDPWTAVHFSAGLAAGLIEMHRETALGAALAYEVVEQVFERSDAGREFFKTSGPEEPANVVVDIAVFAFGYWLGERWNRSG</sequence>
<organism evidence="1 2">
    <name type="scientific">Gaopeijia maritima</name>
    <dbReference type="NCBI Taxonomy" id="3119007"/>
    <lineage>
        <taxon>Bacteria</taxon>
        <taxon>Pseudomonadati</taxon>
        <taxon>Gemmatimonadota</taxon>
        <taxon>Longimicrobiia</taxon>
        <taxon>Gaopeijiales</taxon>
        <taxon>Gaopeijiaceae</taxon>
        <taxon>Gaopeijia</taxon>
    </lineage>
</organism>